<dbReference type="InterPro" id="IPR044964">
    <property type="entry name" value="RCD1/SRO1-5"/>
</dbReference>
<dbReference type="Gene3D" id="3.90.228.10">
    <property type="match status" value="2"/>
</dbReference>
<dbReference type="PANTHER" id="PTHR32263">
    <property type="entry name" value="INACTIVE POLY [ADP-RIBOSE] POLYMERASE SRO4-RELATED"/>
    <property type="match status" value="1"/>
</dbReference>
<gene>
    <name evidence="7" type="ORF">EZV62_017607</name>
</gene>
<name>A0A5C7HHD5_9ROSI</name>
<dbReference type="AlphaFoldDB" id="A0A5C7HHD5"/>
<accession>A0A5C7HHD5</accession>
<dbReference type="PANTHER" id="PTHR32263:SF14">
    <property type="entry name" value="INACTIVE POLY [ADP-RIBOSE] POLYMERASE SRO2-RELATED"/>
    <property type="match status" value="1"/>
</dbReference>
<feature type="domain" description="PARP catalytic" evidence="6">
    <location>
        <begin position="424"/>
        <end position="646"/>
    </location>
</feature>
<keyword evidence="5" id="KW-0520">NAD</keyword>
<dbReference type="GO" id="GO:0005634">
    <property type="term" value="C:nucleus"/>
    <property type="evidence" value="ECO:0007669"/>
    <property type="project" value="UniProtKB-SubCell"/>
</dbReference>
<keyword evidence="8" id="KW-1185">Reference proteome</keyword>
<dbReference type="PROSITE" id="PS51059">
    <property type="entry name" value="PARP_CATALYTIC"/>
    <property type="match status" value="2"/>
</dbReference>
<evidence type="ECO:0000259" key="6">
    <source>
        <dbReference type="PROSITE" id="PS51059"/>
    </source>
</evidence>
<keyword evidence="4" id="KW-0539">Nucleus</keyword>
<dbReference type="OrthoDB" id="6133115at2759"/>
<dbReference type="GO" id="GO:0003950">
    <property type="term" value="F:NAD+ poly-ADP-ribosyltransferase activity"/>
    <property type="evidence" value="ECO:0007669"/>
    <property type="project" value="UniProtKB-UniRule"/>
</dbReference>
<reference evidence="8" key="1">
    <citation type="journal article" date="2019" name="Gigascience">
        <title>De novo genome assembly of the endangered Acer yangbiense, a plant species with extremely small populations endemic to Yunnan Province, China.</title>
        <authorList>
            <person name="Yang J."/>
            <person name="Wariss H.M."/>
            <person name="Tao L."/>
            <person name="Zhang R."/>
            <person name="Yun Q."/>
            <person name="Hollingsworth P."/>
            <person name="Dao Z."/>
            <person name="Luo G."/>
            <person name="Guo H."/>
            <person name="Ma Y."/>
            <person name="Sun W."/>
        </authorList>
    </citation>
    <scope>NUCLEOTIDE SEQUENCE [LARGE SCALE GENOMIC DNA]</scope>
    <source>
        <strain evidence="8">cv. Malutang</strain>
    </source>
</reference>
<evidence type="ECO:0000256" key="1">
    <source>
        <dbReference type="ARBA" id="ARBA00004123"/>
    </source>
</evidence>
<proteinExistence type="predicted"/>
<keyword evidence="5" id="KW-0808">Transferase</keyword>
<dbReference type="InterPro" id="IPR022003">
    <property type="entry name" value="RST"/>
</dbReference>
<evidence type="ECO:0000256" key="5">
    <source>
        <dbReference type="RuleBase" id="RU362114"/>
    </source>
</evidence>
<comment type="subcellular location">
    <subcellularLocation>
        <location evidence="1">Nucleus</location>
    </subcellularLocation>
</comment>
<dbReference type="InterPro" id="IPR012317">
    <property type="entry name" value="Poly(ADP-ribose)pol_cat_dom"/>
</dbReference>
<evidence type="ECO:0000256" key="3">
    <source>
        <dbReference type="ARBA" id="ARBA00023016"/>
    </source>
</evidence>
<evidence type="ECO:0000256" key="4">
    <source>
        <dbReference type="ARBA" id="ARBA00023242"/>
    </source>
</evidence>
<feature type="domain" description="PARP catalytic" evidence="6">
    <location>
        <begin position="108"/>
        <end position="332"/>
    </location>
</feature>
<dbReference type="EMBL" id="VAHF01000008">
    <property type="protein sequence ID" value="TXG56294.1"/>
    <property type="molecule type" value="Genomic_DNA"/>
</dbReference>
<dbReference type="Pfam" id="PF12174">
    <property type="entry name" value="RST"/>
    <property type="match status" value="1"/>
</dbReference>
<evidence type="ECO:0000313" key="7">
    <source>
        <dbReference type="EMBL" id="TXG56294.1"/>
    </source>
</evidence>
<comment type="caution">
    <text evidence="7">The sequence shown here is derived from an EMBL/GenBank/DDBJ whole genome shotgun (WGS) entry which is preliminary data.</text>
</comment>
<dbReference type="SUPFAM" id="SSF56399">
    <property type="entry name" value="ADP-ribosylation"/>
    <property type="match status" value="2"/>
</dbReference>
<dbReference type="Proteomes" id="UP000323000">
    <property type="component" value="Chromosome 8"/>
</dbReference>
<keyword evidence="3" id="KW-0346">Stress response</keyword>
<keyword evidence="2" id="KW-0217">Developmental protein</keyword>
<organism evidence="7 8">
    <name type="scientific">Acer yangbiense</name>
    <dbReference type="NCBI Taxonomy" id="1000413"/>
    <lineage>
        <taxon>Eukaryota</taxon>
        <taxon>Viridiplantae</taxon>
        <taxon>Streptophyta</taxon>
        <taxon>Embryophyta</taxon>
        <taxon>Tracheophyta</taxon>
        <taxon>Spermatophyta</taxon>
        <taxon>Magnoliopsida</taxon>
        <taxon>eudicotyledons</taxon>
        <taxon>Gunneridae</taxon>
        <taxon>Pentapetalae</taxon>
        <taxon>rosids</taxon>
        <taxon>malvids</taxon>
        <taxon>Sapindales</taxon>
        <taxon>Sapindaceae</taxon>
        <taxon>Hippocastanoideae</taxon>
        <taxon>Acereae</taxon>
        <taxon>Acer</taxon>
    </lineage>
</organism>
<keyword evidence="5" id="KW-0328">Glycosyltransferase</keyword>
<sequence>MCHSFQELNVMVPGDWELDGIALGGQLGYFGQLTSFAVRSITSFKSRDVLVPGDWELDGIVHGNLVADGFSSGDHERMEPVNNEEQVTVDIDSNEIPVAADDDSVTNEPTDARFRIFTDNGMMKSEETTNNYNVVKDSFLLGMGTLAEETLIVAIHKNKSSTVTGEARLSSFQIFQEAMARKFPSGDANVRYAWYGVAKDEIREILCHGFSRIGKAAGNGEKYGHGLHLSNSNFSIDSVLSSEIDENGLRHVLLCRVILGNVETVPAGSNQFYPSVKDYDSGVDNLALPSRYMVWSCSMNSHIYFTDIVSFKFPCYEEASASTSAPPSSPLLRISTIVKIFSMYLDPLKMTLIYGFHNDLQAQRISWNDFLQKVMEVSGVKLFDTRQHTLFTPPNFTMDPGNRGEQVTIDINYDEIPEADESNSDLDARFRFFTDNGMFKTDEASNDYNAVKNSFLFGMGLLADQTRIVCIHKNLSSSLTGKARLNSFKIFQEAMARKCSGSGDANVRCAWYGAAKDEVREILRHGFSRLDKAAGNGETYGHGVHLSNSKFSMDSVLSSEMDENGLRHVLLCRVILGKMETVPSGSNQFHPSVKDYDSGVDNLAAPRRYIVWGCSMNSHILLSHVVSFRFPCYEGSTGSTVPSSLLRVSTIIKILPIFLDPPEMALIYGFINDHQANRIPWSEFKQKVAEVSGGKLFSNILKLRGHD</sequence>
<dbReference type="EC" id="2.4.2.-" evidence="5"/>
<dbReference type="Pfam" id="PF00644">
    <property type="entry name" value="PARP"/>
    <property type="match status" value="1"/>
</dbReference>
<evidence type="ECO:0000256" key="2">
    <source>
        <dbReference type="ARBA" id="ARBA00022473"/>
    </source>
</evidence>
<protein>
    <recommendedName>
        <fullName evidence="5">Poly [ADP-ribose] polymerase</fullName>
        <shortName evidence="5">PARP</shortName>
        <ecNumber evidence="5">2.4.2.-</ecNumber>
    </recommendedName>
</protein>
<evidence type="ECO:0000313" key="8">
    <source>
        <dbReference type="Proteomes" id="UP000323000"/>
    </source>
</evidence>